<dbReference type="PANTHER" id="PTHR30071:SF1">
    <property type="entry name" value="CYTOCHROME B_B6 PROTEIN-RELATED"/>
    <property type="match status" value="1"/>
</dbReference>
<feature type="transmembrane region" description="Helical" evidence="6">
    <location>
        <begin position="134"/>
        <end position="161"/>
    </location>
</feature>
<evidence type="ECO:0000313" key="9">
    <source>
        <dbReference type="Proteomes" id="UP000622707"/>
    </source>
</evidence>
<dbReference type="EMBL" id="JAEQND010000002">
    <property type="protein sequence ID" value="MBL0424162.1"/>
    <property type="molecule type" value="Genomic_DNA"/>
</dbReference>
<keyword evidence="3" id="KW-0201">Cytochrome c-type biogenesis</keyword>
<feature type="domain" description="Cytochrome c assembly protein" evidence="7">
    <location>
        <begin position="84"/>
        <end position="269"/>
    </location>
</feature>
<dbReference type="Proteomes" id="UP000622707">
    <property type="component" value="Unassembled WGS sequence"/>
</dbReference>
<dbReference type="InterPro" id="IPR002541">
    <property type="entry name" value="Cyt_c_assembly"/>
</dbReference>
<comment type="caution">
    <text evidence="8">The sequence shown here is derived from an EMBL/GenBank/DDBJ whole genome shotgun (WGS) entry which is preliminary data.</text>
</comment>
<evidence type="ECO:0000256" key="2">
    <source>
        <dbReference type="ARBA" id="ARBA00022692"/>
    </source>
</evidence>
<feature type="transmembrane region" description="Helical" evidence="6">
    <location>
        <begin position="182"/>
        <end position="206"/>
    </location>
</feature>
<feature type="transmembrane region" description="Helical" evidence="6">
    <location>
        <begin position="12"/>
        <end position="29"/>
    </location>
</feature>
<evidence type="ECO:0000313" key="8">
    <source>
        <dbReference type="EMBL" id="MBL0424162.1"/>
    </source>
</evidence>
<organism evidence="8 9">
    <name type="scientific">Ramlibacter alkalitolerans</name>
    <dbReference type="NCBI Taxonomy" id="2039631"/>
    <lineage>
        <taxon>Bacteria</taxon>
        <taxon>Pseudomonadati</taxon>
        <taxon>Pseudomonadota</taxon>
        <taxon>Betaproteobacteria</taxon>
        <taxon>Burkholderiales</taxon>
        <taxon>Comamonadaceae</taxon>
        <taxon>Ramlibacter</taxon>
    </lineage>
</organism>
<reference evidence="8 9" key="1">
    <citation type="journal article" date="2017" name="Int. J. Syst. Evol. Microbiol.">
        <title>Ramlibacter alkalitolerans sp. nov., alkali-tolerant bacterium isolated from soil of ginseng.</title>
        <authorList>
            <person name="Lee D.H."/>
            <person name="Cha C.J."/>
        </authorList>
    </citation>
    <scope>NUCLEOTIDE SEQUENCE [LARGE SCALE GENOMIC DNA]</scope>
    <source>
        <strain evidence="8 9">KACC 19305</strain>
    </source>
</reference>
<evidence type="ECO:0000256" key="6">
    <source>
        <dbReference type="SAM" id="Phobius"/>
    </source>
</evidence>
<accession>A0ABS1JIX9</accession>
<comment type="subcellular location">
    <subcellularLocation>
        <location evidence="1">Membrane</location>
        <topology evidence="1">Multi-pass membrane protein</topology>
    </subcellularLocation>
</comment>
<feature type="transmembrane region" description="Helical" evidence="6">
    <location>
        <begin position="247"/>
        <end position="268"/>
    </location>
</feature>
<keyword evidence="4 6" id="KW-1133">Transmembrane helix</keyword>
<keyword evidence="5 6" id="KW-0472">Membrane</keyword>
<sequence length="277" mass="29654">MNAAVQALDTWVLYLGAGLVACAAALAWGRAAMARGPAASALPISLNDLALAVLTVGIALRWSRIGHGPFLTMFEVLASSLLSLGLIWRVASLRLPLLRDSAPVVLGLLAVMAAWLLVSNAADSTLPATYEMPVLWVHVTLGKIFLGCALVAAGLAGVLLARRTERGSRWFRQMPGDAGLDLLAWRFMLAALVFESLMLIAGAVWAQDAWGRFWAWDPLETWAFITWLALSAAIHARLSWRLGPRAGALMILAVFAIAFLTFFGVPFVSTAPHKGAV</sequence>
<evidence type="ECO:0000256" key="1">
    <source>
        <dbReference type="ARBA" id="ARBA00004141"/>
    </source>
</evidence>
<dbReference type="Pfam" id="PF01578">
    <property type="entry name" value="Cytochrom_C_asm"/>
    <property type="match status" value="1"/>
</dbReference>
<name>A0ABS1JIX9_9BURK</name>
<evidence type="ECO:0000256" key="4">
    <source>
        <dbReference type="ARBA" id="ARBA00022989"/>
    </source>
</evidence>
<evidence type="ECO:0000256" key="3">
    <source>
        <dbReference type="ARBA" id="ARBA00022748"/>
    </source>
</evidence>
<dbReference type="RefSeq" id="WP_201687407.1">
    <property type="nucleotide sequence ID" value="NZ_JAEQND010000002.1"/>
</dbReference>
<keyword evidence="9" id="KW-1185">Reference proteome</keyword>
<gene>
    <name evidence="8" type="primary">ccsA</name>
    <name evidence="8" type="ORF">JI746_03495</name>
</gene>
<evidence type="ECO:0000259" key="7">
    <source>
        <dbReference type="Pfam" id="PF01578"/>
    </source>
</evidence>
<feature type="transmembrane region" description="Helical" evidence="6">
    <location>
        <begin position="41"/>
        <end position="62"/>
    </location>
</feature>
<dbReference type="PANTHER" id="PTHR30071">
    <property type="entry name" value="HEME EXPORTER PROTEIN C"/>
    <property type="match status" value="1"/>
</dbReference>
<protein>
    <submittedName>
        <fullName evidence="8">Cytochrome c biogenesis protein CcsA</fullName>
    </submittedName>
</protein>
<dbReference type="InterPro" id="IPR045062">
    <property type="entry name" value="Cyt_c_biogenesis_CcsA/CcmC"/>
</dbReference>
<feature type="transmembrane region" description="Helical" evidence="6">
    <location>
        <begin position="103"/>
        <end position="122"/>
    </location>
</feature>
<keyword evidence="2 6" id="KW-0812">Transmembrane</keyword>
<proteinExistence type="predicted"/>
<feature type="transmembrane region" description="Helical" evidence="6">
    <location>
        <begin position="221"/>
        <end position="240"/>
    </location>
</feature>
<evidence type="ECO:0000256" key="5">
    <source>
        <dbReference type="ARBA" id="ARBA00023136"/>
    </source>
</evidence>
<feature type="transmembrane region" description="Helical" evidence="6">
    <location>
        <begin position="68"/>
        <end position="91"/>
    </location>
</feature>